<keyword evidence="1" id="KW-0175">Coiled coil</keyword>
<keyword evidence="3" id="KW-1185">Reference proteome</keyword>
<dbReference type="AlphaFoldDB" id="A0A1Y1S7W1"/>
<dbReference type="EMBL" id="LWDP01000032">
    <property type="protein sequence ID" value="ORD94103.1"/>
    <property type="molecule type" value="Genomic_DNA"/>
</dbReference>
<evidence type="ECO:0000313" key="3">
    <source>
        <dbReference type="Proteomes" id="UP000192639"/>
    </source>
</evidence>
<dbReference type="OrthoDB" id="2200610at2759"/>
<dbReference type="GO" id="GO:0015078">
    <property type="term" value="F:proton transmembrane transporter activity"/>
    <property type="evidence" value="ECO:0007669"/>
    <property type="project" value="InterPro"/>
</dbReference>
<sequence length="271" mass="31677">MNRKSVHTPVVGLNSIQFSKLFIFEDDLKKCNLEIQKIIRDLSNKLSKLDPNGTKREIGTTNSFKCANIEDKIEETISKMKEMIENIRETISEKTKKYENNKNIFIKAEYNYIDVFYANVNHKEIQEFYRTANSLKIRECIEAVDGNALTDNKNRLFKIYTIKKETAGIHDKLREKFRTIENITVENITVENAEEKELYGNYLTETIGVAYELYKEITFKWGLVDALQRYGCPLEYSFTVTKNKGEFLRANKLDKEETCVVELKELGEMIQ</sequence>
<evidence type="ECO:0000313" key="2">
    <source>
        <dbReference type="EMBL" id="ORD94103.1"/>
    </source>
</evidence>
<comment type="caution">
    <text evidence="2">The sequence shown here is derived from an EMBL/GenBank/DDBJ whole genome shotgun (WGS) entry which is preliminary data.</text>
</comment>
<accession>A0A1Y1S7W1</accession>
<feature type="coiled-coil region" evidence="1">
    <location>
        <begin position="66"/>
        <end position="97"/>
    </location>
</feature>
<gene>
    <name evidence="2" type="ORF">ECANGB1_1138</name>
</gene>
<evidence type="ECO:0000256" key="1">
    <source>
        <dbReference type="SAM" id="Coils"/>
    </source>
</evidence>
<dbReference type="GO" id="GO:0033180">
    <property type="term" value="C:proton-transporting V-type ATPase, V1 domain"/>
    <property type="evidence" value="ECO:0007669"/>
    <property type="project" value="InterPro"/>
</dbReference>
<dbReference type="SUPFAM" id="SSF118203">
    <property type="entry name" value="Vacuolar ATP synthase subunit C"/>
    <property type="match status" value="1"/>
</dbReference>
<dbReference type="VEuPathDB" id="MicrosporidiaDB:ECANGB1_1138"/>
<organism evidence="2 3">
    <name type="scientific">Enterospora canceri</name>
    <dbReference type="NCBI Taxonomy" id="1081671"/>
    <lineage>
        <taxon>Eukaryota</taxon>
        <taxon>Fungi</taxon>
        <taxon>Fungi incertae sedis</taxon>
        <taxon>Microsporidia</taxon>
        <taxon>Enterocytozoonidae</taxon>
        <taxon>Enterospora</taxon>
    </lineage>
</organism>
<reference evidence="2 3" key="1">
    <citation type="journal article" date="2017" name="Environ. Microbiol.">
        <title>Decay of the glycolytic pathway and adaptation to intranuclear parasitism within Enterocytozoonidae microsporidia.</title>
        <authorList>
            <person name="Wiredu Boakye D."/>
            <person name="Jaroenlak P."/>
            <person name="Prachumwat A."/>
            <person name="Williams T.A."/>
            <person name="Bateman K.S."/>
            <person name="Itsathitphaisarn O."/>
            <person name="Sritunyalucksana K."/>
            <person name="Paszkiewicz K.H."/>
            <person name="Moore K.A."/>
            <person name="Stentiford G.D."/>
            <person name="Williams B.A."/>
        </authorList>
    </citation>
    <scope>NUCLEOTIDE SEQUENCE [LARGE SCALE GENOMIC DNA]</scope>
    <source>
        <strain evidence="2 3">GB1</strain>
    </source>
</reference>
<dbReference type="Proteomes" id="UP000192639">
    <property type="component" value="Unassembled WGS sequence"/>
</dbReference>
<dbReference type="InterPro" id="IPR036132">
    <property type="entry name" value="Vac_ATP_synth_c_sf"/>
</dbReference>
<protein>
    <submittedName>
        <fullName evidence="2">Uncharacterized protein</fullName>
    </submittedName>
</protein>
<name>A0A1Y1S7W1_9MICR</name>
<proteinExistence type="predicted"/>